<comment type="caution">
    <text evidence="2">The sequence shown here is derived from an EMBL/GenBank/DDBJ whole genome shotgun (WGS) entry which is preliminary data.</text>
</comment>
<dbReference type="OrthoDB" id="5628677at2759"/>
<dbReference type="AlphaFoldDB" id="A0A2T9YYI2"/>
<feature type="region of interest" description="Disordered" evidence="1">
    <location>
        <begin position="870"/>
        <end position="902"/>
    </location>
</feature>
<feature type="compositionally biased region" description="Low complexity" evidence="1">
    <location>
        <begin position="885"/>
        <end position="902"/>
    </location>
</feature>
<evidence type="ECO:0000256" key="1">
    <source>
        <dbReference type="SAM" id="MobiDB-lite"/>
    </source>
</evidence>
<reference evidence="2 3" key="1">
    <citation type="journal article" date="2018" name="MBio">
        <title>Comparative Genomics Reveals the Core Gene Toolbox for the Fungus-Insect Symbiosis.</title>
        <authorList>
            <person name="Wang Y."/>
            <person name="Stata M."/>
            <person name="Wang W."/>
            <person name="Stajich J.E."/>
            <person name="White M.M."/>
            <person name="Moncalvo J.M."/>
        </authorList>
    </citation>
    <scope>NUCLEOTIDE SEQUENCE [LARGE SCALE GENOMIC DNA]</scope>
    <source>
        <strain evidence="2 3">SWE-8-4</strain>
    </source>
</reference>
<proteinExistence type="predicted"/>
<keyword evidence="3" id="KW-1185">Reference proteome</keyword>
<dbReference type="InterPro" id="IPR036322">
    <property type="entry name" value="WD40_repeat_dom_sf"/>
</dbReference>
<sequence length="984" mass="112497">MRKENYTNKDIPSISIQKDELAACNNIKSMNTFEKRQNVSNFPQFEITLDSDAFSMDIMEILFDKNNIVTGINENGAIYTWYLDQSSLHNYKQKASRKNKKSETESSFFLGLEFSLYKKEVNEKISSNSKPKKIPIVSKSSIYNEVFLKDEDSLKILKLARKPTLIKNSISGLAYDFALYEEDYSSTPRVEFDVISDSELTIFEKNKNVPDVQPVNFIKNELITNTQIDITGAVMAILTESGKIAIYNNYDKSFEYIVGKTPIECSYETFASDLSNWWLKTNINISAIKFAWLVTQNNKKKLISEQHYLREYYKPEISDIEISSVSNKDYLIELVLIVGNYDGSISILYVKKKFMDTIWLYKDLTGSVDLIDFESNIITIGHSCGAITLLDSKTVSCTNEILQFNRYFCSPITCSSIYKGTLHRYLVLGYSDGTVLLICIGGVSIPESHCLELQIIHILSVGAVLNQIFENDNLQHFGRSLDCFTTNVDSFESADYLAENKNNFFEQNQSHLSSTLKNYDGLLQALNNLKFSNNQNATDIEYLKDPPHYEWPPSQNVFNIKSNQQDNETFSAIAGKIYPHSQKITKIKAIEINVNGSKKSKRCCCCKSKKLDRFHVITSCEGGLVRVCKVINKNTLLCKTHKQQDKDRNSQVNLMAYLFQIGSTLFDIDEVSGVVVGVRQTLSDKVTHEETQSPEDLSKTAKNTFFSKTQPNLKVSPSEETSLRLTLQDIQHWIFALFYLICKKLVSNLIIRKIVDLFWFYAEKLADRYYRIRVLYTLFTNYNNNEFTQYNETSYFSQWSSLSLEWFETQSADYDNYQIANECETPNHQNFNSNKDNHIIKYPLNFNKNNEYFAESGFFSKFPLYIDQSPPNEPRGLLNENNSQTTKISISDSEKSSTSNSKVTELGKRYRAVSFEAETVDSDVNVRNKLNSIDLNIIPNSSTLNCTPSFGMIKSLKIIQNRQDDQTPTVVALACGSSIKLVSI</sequence>
<evidence type="ECO:0000313" key="2">
    <source>
        <dbReference type="EMBL" id="PVU97398.1"/>
    </source>
</evidence>
<organism evidence="2 3">
    <name type="scientific">Smittium simulii</name>
    <dbReference type="NCBI Taxonomy" id="133385"/>
    <lineage>
        <taxon>Eukaryota</taxon>
        <taxon>Fungi</taxon>
        <taxon>Fungi incertae sedis</taxon>
        <taxon>Zoopagomycota</taxon>
        <taxon>Kickxellomycotina</taxon>
        <taxon>Harpellomycetes</taxon>
        <taxon>Harpellales</taxon>
        <taxon>Legeriomycetaceae</taxon>
        <taxon>Smittium</taxon>
    </lineage>
</organism>
<evidence type="ECO:0000313" key="3">
    <source>
        <dbReference type="Proteomes" id="UP000245383"/>
    </source>
</evidence>
<dbReference type="SUPFAM" id="SSF50978">
    <property type="entry name" value="WD40 repeat-like"/>
    <property type="match status" value="1"/>
</dbReference>
<name>A0A2T9YYI2_9FUNG</name>
<accession>A0A2T9YYI2</accession>
<dbReference type="Proteomes" id="UP000245383">
    <property type="component" value="Unassembled WGS sequence"/>
</dbReference>
<dbReference type="EMBL" id="MBFR01000013">
    <property type="protein sequence ID" value="PVU97398.1"/>
    <property type="molecule type" value="Genomic_DNA"/>
</dbReference>
<gene>
    <name evidence="2" type="ORF">BB561_000596</name>
</gene>
<protein>
    <submittedName>
        <fullName evidence="2">Uncharacterized protein</fullName>
    </submittedName>
</protein>